<dbReference type="Proteomes" id="UP001428341">
    <property type="component" value="Unassembled WGS sequence"/>
</dbReference>
<dbReference type="EMBL" id="JBCGBO010000025">
    <property type="protein sequence ID" value="KAK9177440.1"/>
    <property type="molecule type" value="Genomic_DNA"/>
</dbReference>
<gene>
    <name evidence="1" type="ORF">WN944_029462</name>
</gene>
<sequence length="59" mass="6726">MISFDELHDKLVKYQSFLKREELHYVGNLGNITANATRFSSSKSGNQFGKKNFQNNKGS</sequence>
<name>A0AAP0QAC6_9ROSI</name>
<reference evidence="1 2" key="1">
    <citation type="submission" date="2024-05" db="EMBL/GenBank/DDBJ databases">
        <title>Haplotype-resolved chromosome-level genome assembly of Huyou (Citrus changshanensis).</title>
        <authorList>
            <person name="Miao C."/>
            <person name="Chen W."/>
            <person name="Wu Y."/>
            <person name="Wang L."/>
            <person name="Zhao S."/>
            <person name="Grierson D."/>
            <person name="Xu C."/>
            <person name="Chen K."/>
        </authorList>
    </citation>
    <scope>NUCLEOTIDE SEQUENCE [LARGE SCALE GENOMIC DNA]</scope>
    <source>
        <strain evidence="1">01-14</strain>
        <tissue evidence="1">Leaf</tissue>
    </source>
</reference>
<comment type="caution">
    <text evidence="1">The sequence shown here is derived from an EMBL/GenBank/DDBJ whole genome shotgun (WGS) entry which is preliminary data.</text>
</comment>
<proteinExistence type="predicted"/>
<dbReference type="AlphaFoldDB" id="A0AAP0QAC6"/>
<accession>A0AAP0QAC6</accession>
<protein>
    <submittedName>
        <fullName evidence="1">Uncharacterized protein</fullName>
    </submittedName>
</protein>
<keyword evidence="2" id="KW-1185">Reference proteome</keyword>
<evidence type="ECO:0000313" key="1">
    <source>
        <dbReference type="EMBL" id="KAK9177440.1"/>
    </source>
</evidence>
<evidence type="ECO:0000313" key="2">
    <source>
        <dbReference type="Proteomes" id="UP001428341"/>
    </source>
</evidence>
<organism evidence="1 2">
    <name type="scientific">Citrus x changshan-huyou</name>
    <dbReference type="NCBI Taxonomy" id="2935761"/>
    <lineage>
        <taxon>Eukaryota</taxon>
        <taxon>Viridiplantae</taxon>
        <taxon>Streptophyta</taxon>
        <taxon>Embryophyta</taxon>
        <taxon>Tracheophyta</taxon>
        <taxon>Spermatophyta</taxon>
        <taxon>Magnoliopsida</taxon>
        <taxon>eudicotyledons</taxon>
        <taxon>Gunneridae</taxon>
        <taxon>Pentapetalae</taxon>
        <taxon>rosids</taxon>
        <taxon>malvids</taxon>
        <taxon>Sapindales</taxon>
        <taxon>Rutaceae</taxon>
        <taxon>Aurantioideae</taxon>
        <taxon>Citrus</taxon>
    </lineage>
</organism>